<comment type="caution">
    <text evidence="6">The sequence shown here is derived from an EMBL/GenBank/DDBJ whole genome shotgun (WGS) entry which is preliminary data.</text>
</comment>
<dbReference type="PANTHER" id="PTHR42872:SF3">
    <property type="entry name" value="PROTEIN-GLUTAMATE METHYLESTERASE_PROTEIN-GLUTAMINE GLUTAMINASE 1"/>
    <property type="match status" value="1"/>
</dbReference>
<dbReference type="Pfam" id="PF01339">
    <property type="entry name" value="CheB_methylest"/>
    <property type="match status" value="1"/>
</dbReference>
<dbReference type="Gene3D" id="3.40.50.180">
    <property type="entry name" value="Methylesterase CheB, C-terminal domain"/>
    <property type="match status" value="1"/>
</dbReference>
<dbReference type="RefSeq" id="WP_165290969.1">
    <property type="nucleotide sequence ID" value="NZ_JACOIJ010000001.1"/>
</dbReference>
<reference evidence="6 7" key="1">
    <citation type="submission" date="2020-08" db="EMBL/GenBank/DDBJ databases">
        <title>Sphingobacterium sp. DN04309 isolated from aquaculture water.</title>
        <authorList>
            <person name="Zhang M."/>
        </authorList>
    </citation>
    <scope>NUCLEOTIDE SEQUENCE [LARGE SCALE GENOMIC DNA]</scope>
    <source>
        <strain evidence="6 7">DN04309</strain>
    </source>
</reference>
<organism evidence="6 7">
    <name type="scientific">Sphingobacterium litopenaei</name>
    <dbReference type="NCBI Taxonomy" id="2763500"/>
    <lineage>
        <taxon>Bacteria</taxon>
        <taxon>Pseudomonadati</taxon>
        <taxon>Bacteroidota</taxon>
        <taxon>Sphingobacteriia</taxon>
        <taxon>Sphingobacteriales</taxon>
        <taxon>Sphingobacteriaceae</taxon>
        <taxon>Sphingobacterium</taxon>
    </lineage>
</organism>
<gene>
    <name evidence="6" type="ORF">H8B04_00925</name>
</gene>
<dbReference type="SUPFAM" id="SSF52738">
    <property type="entry name" value="Methylesterase CheB, C-terminal domain"/>
    <property type="match status" value="1"/>
</dbReference>
<dbReference type="EMBL" id="JACOIJ010000001">
    <property type="protein sequence ID" value="MBD1428138.1"/>
    <property type="molecule type" value="Genomic_DNA"/>
</dbReference>
<keyword evidence="1 4" id="KW-0378">Hydrolase</keyword>
<name>A0ABR7YA05_9SPHI</name>
<feature type="active site" evidence="4">
    <location>
        <position position="133"/>
    </location>
</feature>
<evidence type="ECO:0000256" key="1">
    <source>
        <dbReference type="ARBA" id="ARBA00022801"/>
    </source>
</evidence>
<dbReference type="Proteomes" id="UP000651271">
    <property type="component" value="Unassembled WGS sequence"/>
</dbReference>
<dbReference type="InterPro" id="IPR000673">
    <property type="entry name" value="Sig_transdc_resp-reg_Me-estase"/>
</dbReference>
<evidence type="ECO:0000256" key="4">
    <source>
        <dbReference type="PROSITE-ProRule" id="PRU00050"/>
    </source>
</evidence>
<dbReference type="InterPro" id="IPR035909">
    <property type="entry name" value="CheB_C"/>
</dbReference>
<dbReference type="CDD" id="cd16433">
    <property type="entry name" value="CheB"/>
    <property type="match status" value="1"/>
</dbReference>
<keyword evidence="7" id="KW-1185">Reference proteome</keyword>
<accession>A0ABR7YA05</accession>
<sequence length="188" mass="20798">MNSETKVLLIGGSAGSISVLFQMLPEINTDIHFPIIIILHRKSYPKSSLSQLFETMTSLNVIEVEDKTEIAEGNIYLVPADYHLLFENENTISLDASEKVNYSRPSIDVTFESAARTFNNSVTAILLSGASQDGVEGLKNIKQHGGKVAIQDPNSAEVDYMPRHALEQLPDIIQLQPPQMAQFINNLK</sequence>
<dbReference type="PROSITE" id="PS50122">
    <property type="entry name" value="CHEB"/>
    <property type="match status" value="1"/>
</dbReference>
<proteinExistence type="predicted"/>
<keyword evidence="4" id="KW-0145">Chemotaxis</keyword>
<dbReference type="PANTHER" id="PTHR42872">
    <property type="entry name" value="PROTEIN-GLUTAMATE METHYLESTERASE/PROTEIN-GLUTAMINE GLUTAMINASE"/>
    <property type="match status" value="1"/>
</dbReference>
<protein>
    <recommendedName>
        <fullName evidence="2">protein-glutamate methylesterase</fullName>
        <ecNumber evidence="2">3.1.1.61</ecNumber>
    </recommendedName>
</protein>
<comment type="catalytic activity">
    <reaction evidence="3">
        <text>[protein]-L-glutamate 5-O-methyl ester + H2O = L-glutamyl-[protein] + methanol + H(+)</text>
        <dbReference type="Rhea" id="RHEA:23236"/>
        <dbReference type="Rhea" id="RHEA-COMP:10208"/>
        <dbReference type="Rhea" id="RHEA-COMP:10311"/>
        <dbReference type="ChEBI" id="CHEBI:15377"/>
        <dbReference type="ChEBI" id="CHEBI:15378"/>
        <dbReference type="ChEBI" id="CHEBI:17790"/>
        <dbReference type="ChEBI" id="CHEBI:29973"/>
        <dbReference type="ChEBI" id="CHEBI:82795"/>
        <dbReference type="EC" id="3.1.1.61"/>
    </reaction>
</comment>
<feature type="active site" evidence="4">
    <location>
        <position position="13"/>
    </location>
</feature>
<feature type="active site" evidence="4">
    <location>
        <position position="40"/>
    </location>
</feature>
<evidence type="ECO:0000313" key="6">
    <source>
        <dbReference type="EMBL" id="MBD1428138.1"/>
    </source>
</evidence>
<dbReference type="EC" id="3.1.1.61" evidence="2"/>
<evidence type="ECO:0000313" key="7">
    <source>
        <dbReference type="Proteomes" id="UP000651271"/>
    </source>
</evidence>
<evidence type="ECO:0000256" key="2">
    <source>
        <dbReference type="ARBA" id="ARBA00039140"/>
    </source>
</evidence>
<feature type="domain" description="CheB-type methylesterase" evidence="5">
    <location>
        <begin position="1"/>
        <end position="166"/>
    </location>
</feature>
<evidence type="ECO:0000256" key="3">
    <source>
        <dbReference type="ARBA" id="ARBA00048267"/>
    </source>
</evidence>
<evidence type="ECO:0000259" key="5">
    <source>
        <dbReference type="PROSITE" id="PS50122"/>
    </source>
</evidence>